<comment type="caution">
    <text evidence="1">The sequence shown here is derived from an EMBL/GenBank/DDBJ whole genome shotgun (WGS) entry which is preliminary data.</text>
</comment>
<proteinExistence type="predicted"/>
<protein>
    <recommendedName>
        <fullName evidence="3">F-box domain-containing protein</fullName>
    </recommendedName>
</protein>
<dbReference type="AlphaFoldDB" id="A0A9P7K386"/>
<dbReference type="EMBL" id="JABCKI010006237">
    <property type="protein sequence ID" value="KAG5634904.1"/>
    <property type="molecule type" value="Genomic_DNA"/>
</dbReference>
<dbReference type="OrthoDB" id="3232644at2759"/>
<keyword evidence="2" id="KW-1185">Reference proteome</keyword>
<accession>A0A9P7K386</accession>
<name>A0A9P7K386_9AGAR</name>
<dbReference type="Gene3D" id="3.80.10.10">
    <property type="entry name" value="Ribonuclease Inhibitor"/>
    <property type="match status" value="1"/>
</dbReference>
<dbReference type="InterPro" id="IPR032675">
    <property type="entry name" value="LRR_dom_sf"/>
</dbReference>
<dbReference type="Proteomes" id="UP000717328">
    <property type="component" value="Unassembled WGS sequence"/>
</dbReference>
<evidence type="ECO:0000313" key="2">
    <source>
        <dbReference type="Proteomes" id="UP000717328"/>
    </source>
</evidence>
<gene>
    <name evidence="1" type="ORF">H0H81_000364</name>
</gene>
<sequence>MNTTHRAPRKIPNLPPLPPELWYTILREATWVPYIMDPDHRLEFSPTFIGEQRRLFRQSLVTKRYLVRVCKTWNRWANEFLYECIYLGRCRSLPALLNTLTKSHHERPGSHADPSRGWWTKRLDIAIRHDRAMDEIAPISKMFNYLPNLDIINIKGFFSWILPELKKSCGPSLRVFKWCEAITIHEEWHNFLFQLTNLRMLHCPFSQPEKPTPTNFTFPHLESIYAVSPRDIPNAEYPSLRHLIIGGSTTDQWHPFLERQGAKLEVIQLVLHLITLSQIDLTTITTACPNLVRLDLSTDRWSLFTHISWDLVAPASIRILGLQSRAKQSNSRGYTALFSTLEKMICGSKLEYIQLIDRGNATDLRDKHPRALKRGVEMLQRKGLVLRDHEGLLMGINEHDTRSDLES</sequence>
<evidence type="ECO:0008006" key="3">
    <source>
        <dbReference type="Google" id="ProtNLM"/>
    </source>
</evidence>
<evidence type="ECO:0000313" key="1">
    <source>
        <dbReference type="EMBL" id="KAG5634904.1"/>
    </source>
</evidence>
<dbReference type="SUPFAM" id="SSF52058">
    <property type="entry name" value="L domain-like"/>
    <property type="match status" value="1"/>
</dbReference>
<reference evidence="1" key="2">
    <citation type="submission" date="2021-10" db="EMBL/GenBank/DDBJ databases">
        <title>Phylogenomics reveals ancestral predisposition of the termite-cultivated fungus Termitomyces towards a domesticated lifestyle.</title>
        <authorList>
            <person name="Auxier B."/>
            <person name="Grum-Grzhimaylo A."/>
            <person name="Cardenas M.E."/>
            <person name="Lodge J.D."/>
            <person name="Laessoe T."/>
            <person name="Pedersen O."/>
            <person name="Smith M.E."/>
            <person name="Kuyper T.W."/>
            <person name="Franco-Molano E.A."/>
            <person name="Baroni T.J."/>
            <person name="Aanen D.K."/>
        </authorList>
    </citation>
    <scope>NUCLEOTIDE SEQUENCE</scope>
    <source>
        <strain evidence="1">D49</strain>
    </source>
</reference>
<organism evidence="1 2">
    <name type="scientific">Sphagnurus paluster</name>
    <dbReference type="NCBI Taxonomy" id="117069"/>
    <lineage>
        <taxon>Eukaryota</taxon>
        <taxon>Fungi</taxon>
        <taxon>Dikarya</taxon>
        <taxon>Basidiomycota</taxon>
        <taxon>Agaricomycotina</taxon>
        <taxon>Agaricomycetes</taxon>
        <taxon>Agaricomycetidae</taxon>
        <taxon>Agaricales</taxon>
        <taxon>Tricholomatineae</taxon>
        <taxon>Lyophyllaceae</taxon>
        <taxon>Sphagnurus</taxon>
    </lineage>
</organism>
<reference evidence="1" key="1">
    <citation type="submission" date="2021-02" db="EMBL/GenBank/DDBJ databases">
        <authorList>
            <person name="Nieuwenhuis M."/>
            <person name="Van De Peppel L.J.J."/>
        </authorList>
    </citation>
    <scope>NUCLEOTIDE SEQUENCE</scope>
    <source>
        <strain evidence="1">D49</strain>
    </source>
</reference>